<organism evidence="1 2">
    <name type="scientific">Muriicola jejuensis</name>
    <dbReference type="NCBI Taxonomy" id="504488"/>
    <lineage>
        <taxon>Bacteria</taxon>
        <taxon>Pseudomonadati</taxon>
        <taxon>Bacteroidota</taxon>
        <taxon>Flavobacteriia</taxon>
        <taxon>Flavobacteriales</taxon>
        <taxon>Flavobacteriaceae</taxon>
        <taxon>Muriicola</taxon>
    </lineage>
</organism>
<gene>
    <name evidence="1" type="ORF">GWK09_05945</name>
</gene>
<reference evidence="1 2" key="1">
    <citation type="submission" date="2020-01" db="EMBL/GenBank/DDBJ databases">
        <title>Muriicola jejuensis KCTC 22299.</title>
        <authorList>
            <person name="Wang G."/>
        </authorList>
    </citation>
    <scope>NUCLEOTIDE SEQUENCE [LARGE SCALE GENOMIC DNA]</scope>
    <source>
        <strain evidence="1 2">KCTC 22299</strain>
    </source>
</reference>
<dbReference type="RefSeq" id="WP_163692071.1">
    <property type="nucleotide sequence ID" value="NZ_FXTW01000001.1"/>
</dbReference>
<evidence type="ECO:0000313" key="2">
    <source>
        <dbReference type="Proteomes" id="UP000468443"/>
    </source>
</evidence>
<dbReference type="EMBL" id="JAABOP010000001">
    <property type="protein sequence ID" value="NER10048.1"/>
    <property type="molecule type" value="Genomic_DNA"/>
</dbReference>
<name>A0A6P0UE85_9FLAO</name>
<evidence type="ECO:0000313" key="1">
    <source>
        <dbReference type="EMBL" id="NER10048.1"/>
    </source>
</evidence>
<accession>A0A6P0UE85</accession>
<dbReference type="AlphaFoldDB" id="A0A6P0UE85"/>
<comment type="caution">
    <text evidence="1">The sequence shown here is derived from an EMBL/GenBank/DDBJ whole genome shotgun (WGS) entry which is preliminary data.</text>
</comment>
<sequence>MSDTNQIAQLWIQPLELSIPTITMWNRIEGRPRKDDFDRALKAEIRDPLWMLTKQWQMGEFKGDDAGSPILAKVLIDKRKLDKYQLADFKAQAYHNNIPLEGLVEQMPIPFEMENKMVSLDLRLMIGRHWLKMIKADALLSKKYIAEYPIVAPGNPNAEVDDKILSHPEVWQKFAAVENRKMDGYTFYLFLKKGGTQSDGFDDSALIASHGKVFTDWFDSFFIQPEKGEEHAYLPSRLEYQFKVSTTENGKDKVYKAEEYYSGKLDWFNLSIDEKDVMGNITVPPKIKHQIPERNKNVFSFIPANIDYEGMPDTRWWKFEDRNTYLGDIKTDTTDISKLLFMEFTLLYANDWFLLPQEVTAGNIINLKGLAVTNCFGERTWIEPTGKGKDDDWHRWTMFTIDKKGKDLKEADYSLVMLPTVEKIQEGPALEKIAIIRDELANMVWAIELEVPLASGESKKGTEAARELVSFYERLYKNKVIPQAVGEVDAQIRYEVMNSVPENWIPFIPVKVEGSNRQIQLRRASMPRIIPGMAPTPPIKPRTSLLRFGLDGNKAAYYIHEEEVPRAGIHVFKNYQRTRWYGGKVFKWLGIRKTVGRGEGSSGLSFDRILAKEAKK</sequence>
<dbReference type="Proteomes" id="UP000468443">
    <property type="component" value="Unassembled WGS sequence"/>
</dbReference>
<keyword evidence="2" id="KW-1185">Reference proteome</keyword>
<proteinExistence type="predicted"/>
<protein>
    <submittedName>
        <fullName evidence="1">Uncharacterized protein</fullName>
    </submittedName>
</protein>